<dbReference type="AlphaFoldDB" id="A0A841GE47"/>
<keyword evidence="2" id="KW-1185">Reference proteome</keyword>
<evidence type="ECO:0008006" key="3">
    <source>
        <dbReference type="Google" id="ProtNLM"/>
    </source>
</evidence>
<dbReference type="InterPro" id="IPR044000">
    <property type="entry name" value="Phage_tube_2"/>
</dbReference>
<proteinExistence type="predicted"/>
<evidence type="ECO:0000313" key="2">
    <source>
        <dbReference type="Proteomes" id="UP000555828"/>
    </source>
</evidence>
<comment type="caution">
    <text evidence="1">The sequence shown here is derived from an EMBL/GenBank/DDBJ whole genome shotgun (WGS) entry which is preliminary data.</text>
</comment>
<evidence type="ECO:0000313" key="1">
    <source>
        <dbReference type="EMBL" id="MBB6061886.1"/>
    </source>
</evidence>
<dbReference type="EMBL" id="JACHEX010000001">
    <property type="protein sequence ID" value="MBB6061886.1"/>
    <property type="molecule type" value="Genomic_DNA"/>
</dbReference>
<organism evidence="1 2">
    <name type="scientific">Thermosipho japonicus</name>
    <dbReference type="NCBI Taxonomy" id="90323"/>
    <lineage>
        <taxon>Bacteria</taxon>
        <taxon>Thermotogati</taxon>
        <taxon>Thermotogota</taxon>
        <taxon>Thermotogae</taxon>
        <taxon>Thermotogales</taxon>
        <taxon>Fervidobacteriaceae</taxon>
        <taxon>Thermosipho</taxon>
    </lineage>
</organism>
<dbReference type="Pfam" id="PF18906">
    <property type="entry name" value="Phage_tube_2"/>
    <property type="match status" value="1"/>
</dbReference>
<accession>A0A841GE47</accession>
<protein>
    <recommendedName>
        <fullName evidence="3">Tail protein</fullName>
    </recommendedName>
</protein>
<sequence length="322" mass="34942">MAYTGAKSSVLLGIENTFGSEAKAKYKIPFTSESLNHKIEAVKSEAFLGSRGIKALAPGKEGAEGSLELEMYPLTSGILFYLALGNAVLEDPDATPSSGDEYTKITPISLFDELPSASIEVNHSGQSFKYLGMKINQLKFSGAVGAIPKLTADFVGVEEKSGSLTQETTIINPDNEPYYFKELKLYTDKFSTVTDLYSSIELTINNNLDNDDYRLDGTGKRKTVEAGNLEISGSIDIIFDASSVTNEYAAFKSFSDSAIGIELAKDATHTLKIYLPRIRFSEMTHDISDSGKIMLKANFTTLIPGSGDIIEVSDFTNTTGLY</sequence>
<name>A0A841GE47_9BACT</name>
<dbReference type="RefSeq" id="WP_184618634.1">
    <property type="nucleotide sequence ID" value="NZ_JACHEX010000001.1"/>
</dbReference>
<gene>
    <name evidence="1" type="ORF">HNP65_000308</name>
</gene>
<dbReference type="Proteomes" id="UP000555828">
    <property type="component" value="Unassembled WGS sequence"/>
</dbReference>
<reference evidence="1 2" key="1">
    <citation type="submission" date="2020-08" db="EMBL/GenBank/DDBJ databases">
        <title>Genomic Encyclopedia of Type Strains, Phase IV (KMG-IV): sequencing the most valuable type-strain genomes for metagenomic binning, comparative biology and taxonomic classification.</title>
        <authorList>
            <person name="Goeker M."/>
        </authorList>
    </citation>
    <scope>NUCLEOTIDE SEQUENCE [LARGE SCALE GENOMIC DNA]</scope>
    <source>
        <strain evidence="1 2">DSM 13481</strain>
    </source>
</reference>